<proteinExistence type="predicted"/>
<sequence length="114" mass="13097">MRAYQTIPRKKVLIDCSRQQFDENNVHQGVSSSGLVSHLHSLMVCQSNVGSLQLLSERRRKPTMEHIQRHIQLEVQTSDAAISDLKRMTMKITQAPEIRNSFFINTDYPVLCTN</sequence>
<keyword evidence="2" id="KW-1185">Reference proteome</keyword>
<organism evidence="1 2">
    <name type="scientific">Paragonimus skrjabini miyazakii</name>
    <dbReference type="NCBI Taxonomy" id="59628"/>
    <lineage>
        <taxon>Eukaryota</taxon>
        <taxon>Metazoa</taxon>
        <taxon>Spiralia</taxon>
        <taxon>Lophotrochozoa</taxon>
        <taxon>Platyhelminthes</taxon>
        <taxon>Trematoda</taxon>
        <taxon>Digenea</taxon>
        <taxon>Plagiorchiida</taxon>
        <taxon>Troglotremata</taxon>
        <taxon>Troglotrematidae</taxon>
        <taxon>Paragonimus</taxon>
    </lineage>
</organism>
<dbReference type="EMBL" id="JTDE01000897">
    <property type="protein sequence ID" value="KAF7260086.1"/>
    <property type="molecule type" value="Genomic_DNA"/>
</dbReference>
<comment type="caution">
    <text evidence="1">The sequence shown here is derived from an EMBL/GenBank/DDBJ whole genome shotgun (WGS) entry which is preliminary data.</text>
</comment>
<dbReference type="Proteomes" id="UP000822476">
    <property type="component" value="Unassembled WGS sequence"/>
</dbReference>
<protein>
    <submittedName>
        <fullName evidence="1">Uncharacterized protein</fullName>
    </submittedName>
</protein>
<gene>
    <name evidence="1" type="ORF">EG68_02726</name>
</gene>
<evidence type="ECO:0000313" key="1">
    <source>
        <dbReference type="EMBL" id="KAF7260086.1"/>
    </source>
</evidence>
<name>A0A8S9Z3H4_9TREM</name>
<evidence type="ECO:0000313" key="2">
    <source>
        <dbReference type="Proteomes" id="UP000822476"/>
    </source>
</evidence>
<accession>A0A8S9Z3H4</accession>
<reference evidence="1" key="1">
    <citation type="submission" date="2019-07" db="EMBL/GenBank/DDBJ databases">
        <title>Annotation for the trematode Paragonimus miyazaki's.</title>
        <authorList>
            <person name="Choi Y.-J."/>
        </authorList>
    </citation>
    <scope>NUCLEOTIDE SEQUENCE</scope>
    <source>
        <strain evidence="1">Japan</strain>
    </source>
</reference>
<dbReference type="AlphaFoldDB" id="A0A8S9Z3H4"/>